<organism evidence="3 4">
    <name type="scientific">Turnera subulata</name>
    <dbReference type="NCBI Taxonomy" id="218843"/>
    <lineage>
        <taxon>Eukaryota</taxon>
        <taxon>Viridiplantae</taxon>
        <taxon>Streptophyta</taxon>
        <taxon>Embryophyta</taxon>
        <taxon>Tracheophyta</taxon>
        <taxon>Spermatophyta</taxon>
        <taxon>Magnoliopsida</taxon>
        <taxon>eudicotyledons</taxon>
        <taxon>Gunneridae</taxon>
        <taxon>Pentapetalae</taxon>
        <taxon>rosids</taxon>
        <taxon>fabids</taxon>
        <taxon>Malpighiales</taxon>
        <taxon>Passifloraceae</taxon>
        <taxon>Turnera</taxon>
    </lineage>
</organism>
<evidence type="ECO:0000313" key="4">
    <source>
        <dbReference type="Proteomes" id="UP001141552"/>
    </source>
</evidence>
<gene>
    <name evidence="3" type="ORF">Tsubulata_017698</name>
</gene>
<proteinExistence type="predicted"/>
<comment type="caution">
    <text evidence="3">The sequence shown here is derived from an EMBL/GenBank/DDBJ whole genome shotgun (WGS) entry which is preliminary data.</text>
</comment>
<dbReference type="InterPro" id="IPR025836">
    <property type="entry name" value="Zn_knuckle_CX2CX4HX4C"/>
</dbReference>
<feature type="domain" description="DUF4283" evidence="1">
    <location>
        <begin position="29"/>
        <end position="107"/>
    </location>
</feature>
<dbReference type="InterPro" id="IPR025558">
    <property type="entry name" value="DUF4283"/>
</dbReference>
<reference evidence="3" key="2">
    <citation type="journal article" date="2023" name="Plants (Basel)">
        <title>Annotation of the Turnera subulata (Passifloraceae) Draft Genome Reveals the S-Locus Evolved after the Divergence of Turneroideae from Passifloroideae in a Stepwise Manner.</title>
        <authorList>
            <person name="Henning P.M."/>
            <person name="Roalson E.H."/>
            <person name="Mir W."/>
            <person name="McCubbin A.G."/>
            <person name="Shore J.S."/>
        </authorList>
    </citation>
    <scope>NUCLEOTIDE SEQUENCE</scope>
    <source>
        <strain evidence="3">F60SS</strain>
    </source>
</reference>
<name>A0A9Q0G3I1_9ROSI</name>
<evidence type="ECO:0000259" key="1">
    <source>
        <dbReference type="Pfam" id="PF14111"/>
    </source>
</evidence>
<sequence>MSHLQLALKATNFDGNLSGPEAALAQIPKTCLLGRMVSDRHFGQGYVKNMMKKCWNCKGSFDVTGKGANIFVFQFANKEDKKRIVQRAPWFISNCHLVLKEWPPHLSWEHVDLGGLKPFFFPMLDHKVENLGKTCLWIQVHGLPLHHMNVVNAKLIGDSFAGLLDCQISTEKVLNPKSYIRMKIALWVDKPLLTGFDMLTDDLQKPWVRFKYELLPECFWYCGRLGHAINRCPFKGPSDRAPVYNIPEKDFGP</sequence>
<dbReference type="EMBL" id="JAKUCV010002416">
    <property type="protein sequence ID" value="KAJ4842725.1"/>
    <property type="molecule type" value="Genomic_DNA"/>
</dbReference>
<dbReference type="Pfam" id="PF14111">
    <property type="entry name" value="DUF4283"/>
    <property type="match status" value="1"/>
</dbReference>
<dbReference type="Pfam" id="PF14392">
    <property type="entry name" value="zf-CCHC_4"/>
    <property type="match status" value="1"/>
</dbReference>
<accession>A0A9Q0G3I1</accession>
<reference evidence="3" key="1">
    <citation type="submission" date="2022-02" db="EMBL/GenBank/DDBJ databases">
        <authorList>
            <person name="Henning P.M."/>
            <person name="McCubbin A.G."/>
            <person name="Shore J.S."/>
        </authorList>
    </citation>
    <scope>NUCLEOTIDE SEQUENCE</scope>
    <source>
        <strain evidence="3">F60SS</strain>
        <tissue evidence="3">Leaves</tissue>
    </source>
</reference>
<protein>
    <recommendedName>
        <fullName evidence="5">CCHC-type domain-containing protein</fullName>
    </recommendedName>
</protein>
<evidence type="ECO:0000259" key="2">
    <source>
        <dbReference type="Pfam" id="PF14392"/>
    </source>
</evidence>
<dbReference type="InterPro" id="IPR040256">
    <property type="entry name" value="At4g02000-like"/>
</dbReference>
<evidence type="ECO:0008006" key="5">
    <source>
        <dbReference type="Google" id="ProtNLM"/>
    </source>
</evidence>
<dbReference type="PANTHER" id="PTHR31286">
    <property type="entry name" value="GLYCINE-RICH CELL WALL STRUCTURAL PROTEIN 1.8-LIKE"/>
    <property type="match status" value="1"/>
</dbReference>
<dbReference type="AlphaFoldDB" id="A0A9Q0G3I1"/>
<feature type="domain" description="Zinc knuckle CX2CX4HX4C" evidence="2">
    <location>
        <begin position="206"/>
        <end position="234"/>
    </location>
</feature>
<evidence type="ECO:0000313" key="3">
    <source>
        <dbReference type="EMBL" id="KAJ4842725.1"/>
    </source>
</evidence>
<dbReference type="PANTHER" id="PTHR31286:SF178">
    <property type="entry name" value="DUF4283 DOMAIN-CONTAINING PROTEIN"/>
    <property type="match status" value="1"/>
</dbReference>
<keyword evidence="4" id="KW-1185">Reference proteome</keyword>
<dbReference type="OrthoDB" id="1695837at2759"/>
<dbReference type="Proteomes" id="UP001141552">
    <property type="component" value="Unassembled WGS sequence"/>
</dbReference>